<dbReference type="GO" id="GO:0071949">
    <property type="term" value="F:FAD binding"/>
    <property type="evidence" value="ECO:0007669"/>
    <property type="project" value="InterPro"/>
</dbReference>
<accession>A0A067SS04</accession>
<keyword evidence="2" id="KW-0560">Oxidoreductase</keyword>
<dbReference type="PANTHER" id="PTHR13878:SF91">
    <property type="entry name" value="FAD BINDING DOMAIN PROTEIN (AFU_ORTHOLOGUE AFUA_6G12070)-RELATED"/>
    <property type="match status" value="1"/>
</dbReference>
<evidence type="ECO:0000313" key="6">
    <source>
        <dbReference type="Proteomes" id="UP000027222"/>
    </source>
</evidence>
<dbReference type="SUPFAM" id="SSF56176">
    <property type="entry name" value="FAD-binding/transporter-associated domain-like"/>
    <property type="match status" value="1"/>
</dbReference>
<proteinExistence type="inferred from homology"/>
<feature type="domain" description="FAD-binding PCMH-type" evidence="4">
    <location>
        <begin position="126"/>
        <end position="308"/>
    </location>
</feature>
<dbReference type="InterPro" id="IPR050432">
    <property type="entry name" value="FAD-linked_Oxidoreductases_BP"/>
</dbReference>
<evidence type="ECO:0000256" key="3">
    <source>
        <dbReference type="SAM" id="SignalP"/>
    </source>
</evidence>
<dbReference type="OrthoDB" id="9983560at2759"/>
<organism evidence="5 6">
    <name type="scientific">Galerina marginata (strain CBS 339.88)</name>
    <dbReference type="NCBI Taxonomy" id="685588"/>
    <lineage>
        <taxon>Eukaryota</taxon>
        <taxon>Fungi</taxon>
        <taxon>Dikarya</taxon>
        <taxon>Basidiomycota</taxon>
        <taxon>Agaricomycotina</taxon>
        <taxon>Agaricomycetes</taxon>
        <taxon>Agaricomycetidae</taxon>
        <taxon>Agaricales</taxon>
        <taxon>Agaricineae</taxon>
        <taxon>Strophariaceae</taxon>
        <taxon>Galerina</taxon>
    </lineage>
</organism>
<evidence type="ECO:0000259" key="4">
    <source>
        <dbReference type="PROSITE" id="PS51387"/>
    </source>
</evidence>
<feature type="chain" id="PRO_5001646156" description="FAD-binding PCMH-type domain-containing protein" evidence="3">
    <location>
        <begin position="21"/>
        <end position="579"/>
    </location>
</feature>
<evidence type="ECO:0000256" key="2">
    <source>
        <dbReference type="ARBA" id="ARBA00023002"/>
    </source>
</evidence>
<dbReference type="InterPro" id="IPR012951">
    <property type="entry name" value="BBE"/>
</dbReference>
<dbReference type="InterPro" id="IPR006094">
    <property type="entry name" value="Oxid_FAD_bind_N"/>
</dbReference>
<dbReference type="Pfam" id="PF08031">
    <property type="entry name" value="BBE"/>
    <property type="match status" value="1"/>
</dbReference>
<dbReference type="PROSITE" id="PS51387">
    <property type="entry name" value="FAD_PCMH"/>
    <property type="match status" value="1"/>
</dbReference>
<feature type="signal peptide" evidence="3">
    <location>
        <begin position="1"/>
        <end position="20"/>
    </location>
</feature>
<sequence length="579" mass="61666">MISFFEMGAVLATLLHAALGQTPLGAGGSPAFAALNISLGGRLALGVPWTEPCFSSFNGVAVPPNATQCAYVQQNYFNSHIPRSDAFGAYSATQFEMCMATGDQCLLDFTNAANPAAFAPPADCKQGSISPFYIDVQSTNDVVIAMNFARNTKMPLIVKNTGHDFKGRSAAPGALALWTHHLKTMTHVKSFVADGCNGAGKEAITIAAGVQFNELFQFADGLGLEIVGGSDQTVGAAGGFLQGGGHSSITPSSGMAVDRVLQYKIVTTDGSYRTANACQNSDLFFALRGGGGGTFGVVMEATVIATKARPYQIASINWPPSDANNRQILSMFIDNATALATAGWGGYLTPGTGSFVITNPNFKSAADAKKSVQTLFDLATKLGGQPSVVSAKSFFEWFTLFVDNKLSFVQDSVGLPNALTSRLIPAENHKTAAGRAQLLDAMTNAFSNTIFAQIHLTTPFGFKGSDGSDTSVNPIWRTSLYQVILVNTWLVQSTLADRQGAYAASTKAANFLRAITPNSGAYHNEADIHEPNFEQSFWGQTLYNKLLTIKNKYDPTHLLDCWNCIGWKGASSPQFKCYI</sequence>
<gene>
    <name evidence="5" type="ORF">GALMADRAFT_142193</name>
</gene>
<dbReference type="PANTHER" id="PTHR13878">
    <property type="entry name" value="GULONOLACTONE OXIDASE"/>
    <property type="match status" value="1"/>
</dbReference>
<keyword evidence="6" id="KW-1185">Reference proteome</keyword>
<comment type="similarity">
    <text evidence="1">Belongs to the oxygen-dependent FAD-linked oxidoreductase family.</text>
</comment>
<dbReference type="AlphaFoldDB" id="A0A067SS04"/>
<dbReference type="EMBL" id="KL142385">
    <property type="protein sequence ID" value="KDR73745.1"/>
    <property type="molecule type" value="Genomic_DNA"/>
</dbReference>
<name>A0A067SS04_GALM3</name>
<evidence type="ECO:0000256" key="1">
    <source>
        <dbReference type="ARBA" id="ARBA00005466"/>
    </source>
</evidence>
<dbReference type="STRING" id="685588.A0A067SS04"/>
<evidence type="ECO:0000313" key="5">
    <source>
        <dbReference type="EMBL" id="KDR73745.1"/>
    </source>
</evidence>
<dbReference type="HOGENOM" id="CLU_018354_4_0_1"/>
<dbReference type="Gene3D" id="3.30.465.10">
    <property type="match status" value="1"/>
</dbReference>
<keyword evidence="3" id="KW-0732">Signal</keyword>
<reference evidence="6" key="1">
    <citation type="journal article" date="2014" name="Proc. Natl. Acad. Sci. U.S.A.">
        <title>Extensive sampling of basidiomycete genomes demonstrates inadequacy of the white-rot/brown-rot paradigm for wood decay fungi.</title>
        <authorList>
            <person name="Riley R."/>
            <person name="Salamov A.A."/>
            <person name="Brown D.W."/>
            <person name="Nagy L.G."/>
            <person name="Floudas D."/>
            <person name="Held B.W."/>
            <person name="Levasseur A."/>
            <person name="Lombard V."/>
            <person name="Morin E."/>
            <person name="Otillar R."/>
            <person name="Lindquist E.A."/>
            <person name="Sun H."/>
            <person name="LaButti K.M."/>
            <person name="Schmutz J."/>
            <person name="Jabbour D."/>
            <person name="Luo H."/>
            <person name="Baker S.E."/>
            <person name="Pisabarro A.G."/>
            <person name="Walton J.D."/>
            <person name="Blanchette R.A."/>
            <person name="Henrissat B."/>
            <person name="Martin F."/>
            <person name="Cullen D."/>
            <person name="Hibbett D.S."/>
            <person name="Grigoriev I.V."/>
        </authorList>
    </citation>
    <scope>NUCLEOTIDE SEQUENCE [LARGE SCALE GENOMIC DNA]</scope>
    <source>
        <strain evidence="6">CBS 339.88</strain>
    </source>
</reference>
<dbReference type="GO" id="GO:0016491">
    <property type="term" value="F:oxidoreductase activity"/>
    <property type="evidence" value="ECO:0007669"/>
    <property type="project" value="UniProtKB-KW"/>
</dbReference>
<dbReference type="InterPro" id="IPR016169">
    <property type="entry name" value="FAD-bd_PCMH_sub2"/>
</dbReference>
<dbReference type="InterPro" id="IPR016166">
    <property type="entry name" value="FAD-bd_PCMH"/>
</dbReference>
<protein>
    <recommendedName>
        <fullName evidence="4">FAD-binding PCMH-type domain-containing protein</fullName>
    </recommendedName>
</protein>
<dbReference type="InterPro" id="IPR036318">
    <property type="entry name" value="FAD-bd_PCMH-like_sf"/>
</dbReference>
<dbReference type="Pfam" id="PF01565">
    <property type="entry name" value="FAD_binding_4"/>
    <property type="match status" value="1"/>
</dbReference>
<dbReference type="Proteomes" id="UP000027222">
    <property type="component" value="Unassembled WGS sequence"/>
</dbReference>